<evidence type="ECO:0000313" key="7">
    <source>
        <dbReference type="Proteomes" id="UP000078292"/>
    </source>
</evidence>
<evidence type="ECO:0008006" key="8">
    <source>
        <dbReference type="Google" id="ProtNLM"/>
    </source>
</evidence>
<evidence type="ECO:0000259" key="4">
    <source>
        <dbReference type="Pfam" id="PF02678"/>
    </source>
</evidence>
<evidence type="ECO:0000256" key="1">
    <source>
        <dbReference type="ARBA" id="ARBA00008416"/>
    </source>
</evidence>
<dbReference type="AlphaFoldDB" id="A0A1B7M378"/>
<evidence type="ECO:0000259" key="5">
    <source>
        <dbReference type="Pfam" id="PF05726"/>
    </source>
</evidence>
<feature type="compositionally biased region" description="Pro residues" evidence="3">
    <location>
        <begin position="351"/>
        <end position="362"/>
    </location>
</feature>
<reference evidence="6 7" key="1">
    <citation type="submission" date="2016-04" db="EMBL/GenBank/DDBJ databases">
        <title>First whole genome shotgun sequence of the bacterium Enteractinococcus sp. strain UASWS1574.</title>
        <authorList>
            <person name="Crovadore J."/>
            <person name="Chablais R."/>
            <person name="Lefort F."/>
        </authorList>
    </citation>
    <scope>NUCLEOTIDE SEQUENCE [LARGE SCALE GENOMIC DNA]</scope>
    <source>
        <strain evidence="6 7">UASWS1574</strain>
    </source>
</reference>
<dbReference type="InterPro" id="IPR012093">
    <property type="entry name" value="Pirin"/>
</dbReference>
<feature type="domain" description="Pirin N-terminal" evidence="4">
    <location>
        <begin position="53"/>
        <end position="152"/>
    </location>
</feature>
<protein>
    <recommendedName>
        <fullName evidence="8">Pirin</fullName>
    </recommendedName>
</protein>
<evidence type="ECO:0000256" key="3">
    <source>
        <dbReference type="SAM" id="MobiDB-lite"/>
    </source>
</evidence>
<dbReference type="PANTHER" id="PTHR13903">
    <property type="entry name" value="PIRIN-RELATED"/>
    <property type="match status" value="1"/>
</dbReference>
<dbReference type="SUPFAM" id="SSF51182">
    <property type="entry name" value="RmlC-like cupins"/>
    <property type="match status" value="1"/>
</dbReference>
<accession>A0A1B7M378</accession>
<proteinExistence type="inferred from homology"/>
<dbReference type="STRING" id="1837282.A6F49_03635"/>
<feature type="region of interest" description="Disordered" evidence="3">
    <location>
        <begin position="339"/>
        <end position="384"/>
    </location>
</feature>
<gene>
    <name evidence="6" type="ORF">A6F49_03635</name>
</gene>
<keyword evidence="7" id="KW-1185">Reference proteome</keyword>
<feature type="domain" description="Pirin C-terminal" evidence="5">
    <location>
        <begin position="204"/>
        <end position="301"/>
    </location>
</feature>
<dbReference type="Proteomes" id="UP000078292">
    <property type="component" value="Unassembled WGS sequence"/>
</dbReference>
<dbReference type="Pfam" id="PF02678">
    <property type="entry name" value="Pirin"/>
    <property type="match status" value="1"/>
</dbReference>
<dbReference type="Pfam" id="PF05726">
    <property type="entry name" value="Pirin_C"/>
    <property type="match status" value="1"/>
</dbReference>
<dbReference type="EMBL" id="LXEY01000005">
    <property type="protein sequence ID" value="OAV63028.1"/>
    <property type="molecule type" value="Genomic_DNA"/>
</dbReference>
<dbReference type="RefSeq" id="WP_052504656.1">
    <property type="nucleotide sequence ID" value="NZ_LXEY01000005.1"/>
</dbReference>
<name>A0A1B7M378_9MICC</name>
<comment type="caution">
    <text evidence="6">The sequence shown here is derived from an EMBL/GenBank/DDBJ whole genome shotgun (WGS) entry which is preliminary data.</text>
</comment>
<evidence type="ECO:0000313" key="6">
    <source>
        <dbReference type="EMBL" id="OAV63028.1"/>
    </source>
</evidence>
<organism evidence="6 7">
    <name type="scientific">Enteractinococcus helveticum</name>
    <dbReference type="NCBI Taxonomy" id="1837282"/>
    <lineage>
        <taxon>Bacteria</taxon>
        <taxon>Bacillati</taxon>
        <taxon>Actinomycetota</taxon>
        <taxon>Actinomycetes</taxon>
        <taxon>Micrococcales</taxon>
        <taxon>Micrococcaceae</taxon>
    </lineage>
</organism>
<dbReference type="CDD" id="cd02247">
    <property type="entry name" value="cupin_pirin_C"/>
    <property type="match status" value="1"/>
</dbReference>
<dbReference type="Gene3D" id="2.60.120.10">
    <property type="entry name" value="Jelly Rolls"/>
    <property type="match status" value="2"/>
</dbReference>
<evidence type="ECO:0000256" key="2">
    <source>
        <dbReference type="RuleBase" id="RU003457"/>
    </source>
</evidence>
<dbReference type="InterPro" id="IPR011051">
    <property type="entry name" value="RmlC_Cupin_sf"/>
</dbReference>
<dbReference type="InterPro" id="IPR003829">
    <property type="entry name" value="Pirin_N_dom"/>
</dbReference>
<comment type="similarity">
    <text evidence="1 2">Belongs to the pirin family.</text>
</comment>
<dbReference type="PANTHER" id="PTHR13903:SF8">
    <property type="entry name" value="PIRIN"/>
    <property type="match status" value="1"/>
</dbReference>
<dbReference type="InterPro" id="IPR014710">
    <property type="entry name" value="RmlC-like_jellyroll"/>
</dbReference>
<sequence>MTNLDPNPELIDYNMPKHAQGLAPGFAEKYGTDYIVEVLEPRAVPLGGPRAMTVQRTIPQRARSLIGAWCFLDYFGPDDVAQSGGMRVARHPHTGLATVSWLFEGRVDHIDSAGNWALVRPGEVNLMSAGFGITHSEHSTADTTFLHGVQLWYAFPEAHRFTEPHLDQYRPETVTGDGWEAKVAIGSLLGSTSPVETYSPLCAAEIRLEPHTTLNIDVPAEHEHGLLAVECTANFNGALIEENHLGYLGTGVTQLQLSSGEHPIRVMLIGGEPLNEDIVMWWNFVGRSHDEIAQWRQRYQAEMGFEPPAEGSPLVGHDLDTALSGPLLDELLPNAYPDSTRFPQYGEFPPDEPAPLPAPALPALPMKPRQNPPTVARRKPQEDR</sequence>
<dbReference type="InterPro" id="IPR008778">
    <property type="entry name" value="Pirin_C_dom"/>
</dbReference>